<feature type="transmembrane region" description="Helical" evidence="4">
    <location>
        <begin position="146"/>
        <end position="168"/>
    </location>
</feature>
<feature type="domain" description="Major facilitator superfamily (MFS) profile" evidence="5">
    <location>
        <begin position="237"/>
        <end position="424"/>
    </location>
</feature>
<dbReference type="PANTHER" id="PTHR23534">
    <property type="entry name" value="MFS PERMEASE"/>
    <property type="match status" value="1"/>
</dbReference>
<dbReference type="Pfam" id="PF07690">
    <property type="entry name" value="MFS_1"/>
    <property type="match status" value="1"/>
</dbReference>
<proteinExistence type="predicted"/>
<reference evidence="6" key="2">
    <citation type="submission" date="2019-08" db="EMBL/GenBank/DDBJ databases">
        <title>Investigation of anaerobic lignin degradation for improved lignocellulosic biofuels.</title>
        <authorList>
            <person name="Deangelis K.PhD."/>
        </authorList>
    </citation>
    <scope>NUCLEOTIDE SEQUENCE [LARGE SCALE GENOMIC DNA]</scope>
    <source>
        <strain evidence="6">128R</strain>
    </source>
</reference>
<evidence type="ECO:0000256" key="1">
    <source>
        <dbReference type="ARBA" id="ARBA00022692"/>
    </source>
</evidence>
<feature type="transmembrane region" description="Helical" evidence="4">
    <location>
        <begin position="277"/>
        <end position="295"/>
    </location>
</feature>
<dbReference type="InterPro" id="IPR036259">
    <property type="entry name" value="MFS_trans_sf"/>
</dbReference>
<feature type="transmembrane region" description="Helical" evidence="4">
    <location>
        <begin position="61"/>
        <end position="79"/>
    </location>
</feature>
<comment type="caution">
    <text evidence="6">The sequence shown here is derived from an EMBL/GenBank/DDBJ whole genome shotgun (WGS) entry which is preliminary data.</text>
</comment>
<keyword evidence="2 4" id="KW-1133">Transmembrane helix</keyword>
<keyword evidence="1 4" id="KW-0812">Transmembrane</keyword>
<feature type="transmembrane region" description="Helical" evidence="4">
    <location>
        <begin position="20"/>
        <end position="41"/>
    </location>
</feature>
<dbReference type="OrthoDB" id="8558006at2"/>
<dbReference type="AlphaFoldDB" id="A0A542BT06"/>
<accession>A0A542BT06</accession>
<feature type="transmembrane region" description="Helical" evidence="4">
    <location>
        <begin position="110"/>
        <end position="134"/>
    </location>
</feature>
<sequence>MAPASVETGIDSYRAQTQRYVYLLFALQAIGASSPPIIISLGGLVGEALSNNKALSTLPVSLYNIGLALSVLPLGALIARYGRVNAYTLGALCAFIGGIIATWGVINGSFLLFCLGCLMAGGYAACVQSYRFAITDFVAKPEQPSAISRVMLGGLLAAVIGPQLVIWTQNLLPVPLSASFLGQSMLALIALVFLWQMRRMTVKLAAQQSALSGPIHHDEATSSGNIRSLGEIAGSFRFISTAVAALVSYGLMTFMMTATPLAMIHHGHSLSTATLGIQWHILAMYAPAFITGRLISRFGARNICISGLLLTAGAAAISMIGTDVIWFWGGLILLGVGWNLGFVSATVMLSSCYTHQERLKVQALNDTFVFTTTALASLLSGQMMHILGWFWLNTLVFIPIVIALGLLFIQGIAERRQQDKPAQK</sequence>
<dbReference type="InterPro" id="IPR020846">
    <property type="entry name" value="MFS_dom"/>
</dbReference>
<dbReference type="InterPro" id="IPR011701">
    <property type="entry name" value="MFS"/>
</dbReference>
<feature type="transmembrane region" description="Helical" evidence="4">
    <location>
        <begin position="236"/>
        <end position="257"/>
    </location>
</feature>
<feature type="transmembrane region" description="Helical" evidence="4">
    <location>
        <begin position="361"/>
        <end position="380"/>
    </location>
</feature>
<evidence type="ECO:0000256" key="2">
    <source>
        <dbReference type="ARBA" id="ARBA00022989"/>
    </source>
</evidence>
<reference evidence="6" key="1">
    <citation type="submission" date="2019-06" db="EMBL/GenBank/DDBJ databases">
        <authorList>
            <person name="Deangelis K."/>
            <person name="Huntemann M."/>
            <person name="Clum A."/>
            <person name="Pillay M."/>
            <person name="Palaniappan K."/>
            <person name="Varghese N."/>
            <person name="Mikhailova N."/>
            <person name="Stamatis D."/>
            <person name="Reddy T."/>
            <person name="Daum C."/>
            <person name="Shapiro N."/>
            <person name="Ivanova N."/>
            <person name="Kyrpides N."/>
            <person name="Woyke T."/>
        </authorList>
    </citation>
    <scope>NUCLEOTIDE SEQUENCE [LARGE SCALE GENOMIC DNA]</scope>
    <source>
        <strain evidence="6">128R</strain>
    </source>
</reference>
<dbReference type="PANTHER" id="PTHR23534:SF1">
    <property type="entry name" value="MAJOR FACILITATOR SUPERFAMILY PROTEIN"/>
    <property type="match status" value="1"/>
</dbReference>
<keyword evidence="3 4" id="KW-0472">Membrane</keyword>
<feature type="transmembrane region" description="Helical" evidence="4">
    <location>
        <begin position="302"/>
        <end position="320"/>
    </location>
</feature>
<feature type="transmembrane region" description="Helical" evidence="4">
    <location>
        <begin position="86"/>
        <end position="104"/>
    </location>
</feature>
<name>A0A542BT06_SERFO</name>
<gene>
    <name evidence="6" type="ORF">FHU10_3355</name>
</gene>
<feature type="transmembrane region" description="Helical" evidence="4">
    <location>
        <begin position="386"/>
        <end position="409"/>
    </location>
</feature>
<dbReference type="EMBL" id="VISQ01000001">
    <property type="protein sequence ID" value="TVZ70762.1"/>
    <property type="molecule type" value="Genomic_DNA"/>
</dbReference>
<organism evidence="6">
    <name type="scientific">Serratia fonticola</name>
    <dbReference type="NCBI Taxonomy" id="47917"/>
    <lineage>
        <taxon>Bacteria</taxon>
        <taxon>Pseudomonadati</taxon>
        <taxon>Pseudomonadota</taxon>
        <taxon>Gammaproteobacteria</taxon>
        <taxon>Enterobacterales</taxon>
        <taxon>Yersiniaceae</taxon>
        <taxon>Serratia</taxon>
    </lineage>
</organism>
<protein>
    <submittedName>
        <fullName evidence="6">Putative MFS family arabinose efflux permease</fullName>
    </submittedName>
</protein>
<dbReference type="PROSITE" id="PS50850">
    <property type="entry name" value="MFS"/>
    <property type="match status" value="1"/>
</dbReference>
<dbReference type="GO" id="GO:0022857">
    <property type="term" value="F:transmembrane transporter activity"/>
    <property type="evidence" value="ECO:0007669"/>
    <property type="project" value="InterPro"/>
</dbReference>
<feature type="transmembrane region" description="Helical" evidence="4">
    <location>
        <begin position="174"/>
        <end position="195"/>
    </location>
</feature>
<feature type="transmembrane region" description="Helical" evidence="4">
    <location>
        <begin position="326"/>
        <end position="349"/>
    </location>
</feature>
<evidence type="ECO:0000256" key="3">
    <source>
        <dbReference type="ARBA" id="ARBA00023136"/>
    </source>
</evidence>
<evidence type="ECO:0000256" key="4">
    <source>
        <dbReference type="SAM" id="Phobius"/>
    </source>
</evidence>
<dbReference type="Gene3D" id="1.20.1250.20">
    <property type="entry name" value="MFS general substrate transporter like domains"/>
    <property type="match status" value="1"/>
</dbReference>
<evidence type="ECO:0000259" key="5">
    <source>
        <dbReference type="PROSITE" id="PS50850"/>
    </source>
</evidence>
<dbReference type="SUPFAM" id="SSF103473">
    <property type="entry name" value="MFS general substrate transporter"/>
    <property type="match status" value="1"/>
</dbReference>
<evidence type="ECO:0000313" key="6">
    <source>
        <dbReference type="EMBL" id="TVZ70762.1"/>
    </source>
</evidence>